<dbReference type="InterPro" id="IPR045096">
    <property type="entry name" value="EDR2-like"/>
</dbReference>
<dbReference type="InterPro" id="IPR009769">
    <property type="entry name" value="EDR2_C"/>
</dbReference>
<dbReference type="PANTHER" id="PTHR12136:SF91">
    <property type="entry name" value="PROTEIN ENHANCED DISEASE RESISTANCE 2-LIKE"/>
    <property type="match status" value="1"/>
</dbReference>
<sequence length="175" mass="18492">MKRRSEIAACGGSSPYLIDSGGCGDGGFGGVCVVEEWSCGGVGILVSVSVMVGAMVDGVGGYGGSTAVLFLKSHCLKSPLPRLGKKRKPIVLRRSLPPSLRVLSAIATAILRLTLGYVKAVTIDMGFLVKVQPEEEFPEKLFGAVRLCQMELNSATFVDNFPPSRKVLPCEDGDE</sequence>
<evidence type="ECO:0000313" key="2">
    <source>
        <dbReference type="EMBL" id="CAI9785282.1"/>
    </source>
</evidence>
<accession>A0AAD2ABQ6</accession>
<feature type="domain" description="Protein ENHANCED DISEASE RESISTANCE 2 C-terminal" evidence="1">
    <location>
        <begin position="104"/>
        <end position="151"/>
    </location>
</feature>
<dbReference type="AlphaFoldDB" id="A0AAD2ABQ6"/>
<evidence type="ECO:0000259" key="1">
    <source>
        <dbReference type="Pfam" id="PF07059"/>
    </source>
</evidence>
<organism evidence="2 3">
    <name type="scientific">Fraxinus pennsylvanica</name>
    <dbReference type="NCBI Taxonomy" id="56036"/>
    <lineage>
        <taxon>Eukaryota</taxon>
        <taxon>Viridiplantae</taxon>
        <taxon>Streptophyta</taxon>
        <taxon>Embryophyta</taxon>
        <taxon>Tracheophyta</taxon>
        <taxon>Spermatophyta</taxon>
        <taxon>Magnoliopsida</taxon>
        <taxon>eudicotyledons</taxon>
        <taxon>Gunneridae</taxon>
        <taxon>Pentapetalae</taxon>
        <taxon>asterids</taxon>
        <taxon>lamiids</taxon>
        <taxon>Lamiales</taxon>
        <taxon>Oleaceae</taxon>
        <taxon>Oleeae</taxon>
        <taxon>Fraxinus</taxon>
    </lineage>
</organism>
<dbReference type="PANTHER" id="PTHR12136">
    <property type="entry name" value="ENHANCED DISEASE RESISTANCE-RELATED"/>
    <property type="match status" value="1"/>
</dbReference>
<keyword evidence="3" id="KW-1185">Reference proteome</keyword>
<reference evidence="2" key="1">
    <citation type="submission" date="2023-05" db="EMBL/GenBank/DDBJ databases">
        <authorList>
            <person name="Huff M."/>
        </authorList>
    </citation>
    <scope>NUCLEOTIDE SEQUENCE</scope>
</reference>
<protein>
    <recommendedName>
        <fullName evidence="1">Protein ENHANCED DISEASE RESISTANCE 2 C-terminal domain-containing protein</fullName>
    </recommendedName>
</protein>
<evidence type="ECO:0000313" key="3">
    <source>
        <dbReference type="Proteomes" id="UP000834106"/>
    </source>
</evidence>
<dbReference type="Pfam" id="PF07059">
    <property type="entry name" value="EDR2_C"/>
    <property type="match status" value="1"/>
</dbReference>
<proteinExistence type="predicted"/>
<name>A0AAD2ABQ6_9LAMI</name>
<dbReference type="EMBL" id="OU503056">
    <property type="protein sequence ID" value="CAI9785282.1"/>
    <property type="molecule type" value="Genomic_DNA"/>
</dbReference>
<gene>
    <name evidence="2" type="ORF">FPE_LOCUS32712</name>
</gene>
<dbReference type="Proteomes" id="UP000834106">
    <property type="component" value="Chromosome 21"/>
</dbReference>